<dbReference type="Proteomes" id="UP001527882">
    <property type="component" value="Unassembled WGS sequence"/>
</dbReference>
<evidence type="ECO:0000259" key="5">
    <source>
        <dbReference type="PROSITE" id="PS50932"/>
    </source>
</evidence>
<dbReference type="RefSeq" id="WP_269885421.1">
    <property type="nucleotide sequence ID" value="NZ_JAQAGZ010000028.1"/>
</dbReference>
<comment type="caution">
    <text evidence="6">The sequence shown here is derived from an EMBL/GenBank/DDBJ whole genome shotgun (WGS) entry which is preliminary data.</text>
</comment>
<dbReference type="Pfam" id="PF00356">
    <property type="entry name" value="LacI"/>
    <property type="match status" value="1"/>
</dbReference>
<dbReference type="Gene3D" id="3.40.50.2300">
    <property type="match status" value="2"/>
</dbReference>
<dbReference type="SUPFAM" id="SSF53822">
    <property type="entry name" value="Periplasmic binding protein-like I"/>
    <property type="match status" value="1"/>
</dbReference>
<feature type="domain" description="HTH lacI-type" evidence="5">
    <location>
        <begin position="5"/>
        <end position="51"/>
    </location>
</feature>
<dbReference type="PROSITE" id="PS50932">
    <property type="entry name" value="HTH_LACI_2"/>
    <property type="match status" value="1"/>
</dbReference>
<dbReference type="InterPro" id="IPR010982">
    <property type="entry name" value="Lambda_DNA-bd_dom_sf"/>
</dbReference>
<organism evidence="6 7">
    <name type="scientific">Paenibacillus gyeongsangnamensis</name>
    <dbReference type="NCBI Taxonomy" id="3388067"/>
    <lineage>
        <taxon>Bacteria</taxon>
        <taxon>Bacillati</taxon>
        <taxon>Bacillota</taxon>
        <taxon>Bacilli</taxon>
        <taxon>Bacillales</taxon>
        <taxon>Paenibacillaceae</taxon>
        <taxon>Paenibacillus</taxon>
    </lineage>
</organism>
<dbReference type="Gene3D" id="1.10.260.40">
    <property type="entry name" value="lambda repressor-like DNA-binding domains"/>
    <property type="match status" value="1"/>
</dbReference>
<dbReference type="CDD" id="cd01392">
    <property type="entry name" value="HTH_LacI"/>
    <property type="match status" value="1"/>
</dbReference>
<evidence type="ECO:0000256" key="1">
    <source>
        <dbReference type="ARBA" id="ARBA00022491"/>
    </source>
</evidence>
<evidence type="ECO:0000256" key="4">
    <source>
        <dbReference type="ARBA" id="ARBA00023163"/>
    </source>
</evidence>
<name>A0ABT4QJ30_9BACL</name>
<evidence type="ECO:0000313" key="7">
    <source>
        <dbReference type="Proteomes" id="UP001527882"/>
    </source>
</evidence>
<keyword evidence="2" id="KW-0805">Transcription regulation</keyword>
<gene>
    <name evidence="6" type="ORF">O9H85_31935</name>
</gene>
<sequence>MSKKISMQLIADRLGISKYSVSQALSGKQGVSEETRAKVLEMAKAMGYRINSKKHKPQTETNKTPNKVNPFIFVWIHSSKLDEPYFWNQVLAGIVNGCGALGWNHLIISNSGEDPEFAFPSYADRASCLGMIVIGSLPVSFLLSIKKMELPVVLADHEEPLSDLDCVVFSNFDAAKSMCRRLIAEGSKSIIFVGSDDYAVSFKERWWGCRIAVDEENRTGPHAVALDKWDLPYEGGWIPMLKSKISSLAPGSIPDSYICANDQIAVELLNQLKQAGFSIPEQSKVVGFDNIDRAAYSEPSLTTVELGKEVLGYRAVDALQHRLSKPGMPPEKIVLSFRLISRQSG</sequence>
<proteinExistence type="predicted"/>
<keyword evidence="7" id="KW-1185">Reference proteome</keyword>
<dbReference type="PANTHER" id="PTHR30146">
    <property type="entry name" value="LACI-RELATED TRANSCRIPTIONAL REPRESSOR"/>
    <property type="match status" value="1"/>
</dbReference>
<dbReference type="PANTHER" id="PTHR30146:SF148">
    <property type="entry name" value="HTH-TYPE TRANSCRIPTIONAL REPRESSOR PURR-RELATED"/>
    <property type="match status" value="1"/>
</dbReference>
<dbReference type="InterPro" id="IPR046335">
    <property type="entry name" value="LacI/GalR-like_sensor"/>
</dbReference>
<evidence type="ECO:0000256" key="3">
    <source>
        <dbReference type="ARBA" id="ARBA00023125"/>
    </source>
</evidence>
<evidence type="ECO:0000256" key="2">
    <source>
        <dbReference type="ARBA" id="ARBA00023015"/>
    </source>
</evidence>
<dbReference type="InterPro" id="IPR028082">
    <property type="entry name" value="Peripla_BP_I"/>
</dbReference>
<keyword evidence="3 6" id="KW-0238">DNA-binding</keyword>
<dbReference type="InterPro" id="IPR000843">
    <property type="entry name" value="HTH_LacI"/>
</dbReference>
<dbReference type="GO" id="GO:0003677">
    <property type="term" value="F:DNA binding"/>
    <property type="evidence" value="ECO:0007669"/>
    <property type="project" value="UniProtKB-KW"/>
</dbReference>
<dbReference type="EMBL" id="JAQAGZ010000028">
    <property type="protein sequence ID" value="MCZ8516888.1"/>
    <property type="molecule type" value="Genomic_DNA"/>
</dbReference>
<dbReference type="Pfam" id="PF13377">
    <property type="entry name" value="Peripla_BP_3"/>
    <property type="match status" value="1"/>
</dbReference>
<keyword evidence="4" id="KW-0804">Transcription</keyword>
<reference evidence="6 7" key="1">
    <citation type="submission" date="2022-12" db="EMBL/GenBank/DDBJ databases">
        <title>Draft genome sequence of Paenibacillus sp. dW9.</title>
        <authorList>
            <person name="Choi E.-W."/>
            <person name="Kim D.-U."/>
        </authorList>
    </citation>
    <scope>NUCLEOTIDE SEQUENCE [LARGE SCALE GENOMIC DNA]</scope>
    <source>
        <strain evidence="7">dW9</strain>
    </source>
</reference>
<evidence type="ECO:0000313" key="6">
    <source>
        <dbReference type="EMBL" id="MCZ8516888.1"/>
    </source>
</evidence>
<accession>A0ABT4QJ30</accession>
<dbReference type="SUPFAM" id="SSF47413">
    <property type="entry name" value="lambda repressor-like DNA-binding domains"/>
    <property type="match status" value="1"/>
</dbReference>
<protein>
    <submittedName>
        <fullName evidence="6">LacI family DNA-binding transcriptional regulator</fullName>
    </submittedName>
</protein>
<keyword evidence="1" id="KW-0678">Repressor</keyword>
<dbReference type="SMART" id="SM00354">
    <property type="entry name" value="HTH_LACI"/>
    <property type="match status" value="1"/>
</dbReference>